<dbReference type="RefSeq" id="WP_324769237.1">
    <property type="nucleotide sequence ID" value="NZ_BAAATS010000027.1"/>
</dbReference>
<evidence type="ECO:0000313" key="2">
    <source>
        <dbReference type="Proteomes" id="UP001352223"/>
    </source>
</evidence>
<protein>
    <submittedName>
        <fullName evidence="1">Uncharacterized protein</fullName>
    </submittedName>
</protein>
<organism evidence="1 2">
    <name type="scientific">Streptomyces kunmingensis</name>
    <dbReference type="NCBI Taxonomy" id="68225"/>
    <lineage>
        <taxon>Bacteria</taxon>
        <taxon>Bacillati</taxon>
        <taxon>Actinomycetota</taxon>
        <taxon>Actinomycetes</taxon>
        <taxon>Kitasatosporales</taxon>
        <taxon>Streptomycetaceae</taxon>
        <taxon>Streptomyces</taxon>
    </lineage>
</organism>
<name>A0ABU6CAY9_9ACTN</name>
<accession>A0ABU6CAY9</accession>
<keyword evidence="2" id="KW-1185">Reference proteome</keyword>
<reference evidence="1 2" key="1">
    <citation type="submission" date="2022-10" db="EMBL/GenBank/DDBJ databases">
        <authorList>
            <person name="Xie J."/>
            <person name="Shen N."/>
        </authorList>
    </citation>
    <scope>NUCLEOTIDE SEQUENCE [LARGE SCALE GENOMIC DNA]</scope>
    <source>
        <strain evidence="1 2">DSM 41681</strain>
    </source>
</reference>
<dbReference type="EMBL" id="JAOZYB010000112">
    <property type="protein sequence ID" value="MEB3961870.1"/>
    <property type="molecule type" value="Genomic_DNA"/>
</dbReference>
<evidence type="ECO:0000313" key="1">
    <source>
        <dbReference type="EMBL" id="MEB3961870.1"/>
    </source>
</evidence>
<sequence>MGRPAPEPVDVSLSSWDAVVELLLMTARGESEAVAAALAERPSG</sequence>
<proteinExistence type="predicted"/>
<dbReference type="Proteomes" id="UP001352223">
    <property type="component" value="Unassembled WGS sequence"/>
</dbReference>
<comment type="caution">
    <text evidence="1">The sequence shown here is derived from an EMBL/GenBank/DDBJ whole genome shotgun (WGS) entry which is preliminary data.</text>
</comment>
<gene>
    <name evidence="1" type="ORF">OKJ48_16690</name>
</gene>